<reference evidence="1 2" key="1">
    <citation type="submission" date="2018-06" db="EMBL/GenBank/DDBJ databases">
        <authorList>
            <consortium name="Pathogen Informatics"/>
            <person name="Doyle S."/>
        </authorList>
    </citation>
    <scope>NUCLEOTIDE SEQUENCE [LARGE SCALE GENOMIC DNA]</scope>
    <source>
        <strain evidence="1 2">NCTC10975</strain>
    </source>
</reference>
<organism evidence="1 2">
    <name type="scientific">Proteus mirabilis</name>
    <dbReference type="NCBI Taxonomy" id="584"/>
    <lineage>
        <taxon>Bacteria</taxon>
        <taxon>Pseudomonadati</taxon>
        <taxon>Pseudomonadota</taxon>
        <taxon>Gammaproteobacteria</taxon>
        <taxon>Enterobacterales</taxon>
        <taxon>Morganellaceae</taxon>
        <taxon>Proteus</taxon>
    </lineage>
</organism>
<dbReference type="Proteomes" id="UP000251485">
    <property type="component" value="Unassembled WGS sequence"/>
</dbReference>
<accession>A0A2X2DHI0</accession>
<gene>
    <name evidence="1" type="ORF">NCTC10975_00217</name>
</gene>
<name>A0A2X2DHI0_PROMI</name>
<dbReference type="EMBL" id="UAUE01000001">
    <property type="protein sequence ID" value="SPY93890.1"/>
    <property type="molecule type" value="Genomic_DNA"/>
</dbReference>
<evidence type="ECO:0000313" key="2">
    <source>
        <dbReference type="Proteomes" id="UP000251485"/>
    </source>
</evidence>
<evidence type="ECO:0000313" key="1">
    <source>
        <dbReference type="EMBL" id="SPY93890.1"/>
    </source>
</evidence>
<proteinExistence type="predicted"/>
<dbReference type="AlphaFoldDB" id="A0A2X2DHI0"/>
<sequence length="31" mass="3743">MVSNCKQFDREKSDSNIVNNYELIYEILITY</sequence>
<protein>
    <submittedName>
        <fullName evidence="1">Uncharacterized protein</fullName>
    </submittedName>
</protein>